<dbReference type="EMBL" id="CAJPVJ010037669">
    <property type="protein sequence ID" value="CAG2181473.1"/>
    <property type="molecule type" value="Genomic_DNA"/>
</dbReference>
<accession>A0A7R9R0X4</accession>
<organism evidence="2">
    <name type="scientific">Oppiella nova</name>
    <dbReference type="NCBI Taxonomy" id="334625"/>
    <lineage>
        <taxon>Eukaryota</taxon>
        <taxon>Metazoa</taxon>
        <taxon>Ecdysozoa</taxon>
        <taxon>Arthropoda</taxon>
        <taxon>Chelicerata</taxon>
        <taxon>Arachnida</taxon>
        <taxon>Acari</taxon>
        <taxon>Acariformes</taxon>
        <taxon>Sarcoptiformes</taxon>
        <taxon>Oribatida</taxon>
        <taxon>Brachypylina</taxon>
        <taxon>Oppioidea</taxon>
        <taxon>Oppiidae</taxon>
        <taxon>Oppiella</taxon>
    </lineage>
</organism>
<keyword evidence="3" id="KW-1185">Reference proteome</keyword>
<sequence length="75" mass="8589">MDAINISGRQTPPARANKYKSPMSAPTNKRQWSLPRRLMSMGFTGLNRTTSNIEPRTYTRSNGIEEAEDIKYIDR</sequence>
<dbReference type="Proteomes" id="UP000728032">
    <property type="component" value="Unassembled WGS sequence"/>
</dbReference>
<gene>
    <name evidence="2" type="ORF">ONB1V03_LOCUS20894</name>
</gene>
<name>A0A7R9R0X4_9ACAR</name>
<dbReference type="AlphaFoldDB" id="A0A7R9R0X4"/>
<evidence type="ECO:0000313" key="3">
    <source>
        <dbReference type="Proteomes" id="UP000728032"/>
    </source>
</evidence>
<protein>
    <submittedName>
        <fullName evidence="2">Uncharacterized protein</fullName>
    </submittedName>
</protein>
<feature type="region of interest" description="Disordered" evidence="1">
    <location>
        <begin position="1"/>
        <end position="31"/>
    </location>
</feature>
<dbReference type="EMBL" id="OC952494">
    <property type="protein sequence ID" value="CAD7664336.1"/>
    <property type="molecule type" value="Genomic_DNA"/>
</dbReference>
<evidence type="ECO:0000313" key="2">
    <source>
        <dbReference type="EMBL" id="CAD7664336.1"/>
    </source>
</evidence>
<proteinExistence type="predicted"/>
<evidence type="ECO:0000256" key="1">
    <source>
        <dbReference type="SAM" id="MobiDB-lite"/>
    </source>
</evidence>
<reference evidence="2" key="1">
    <citation type="submission" date="2020-11" db="EMBL/GenBank/DDBJ databases">
        <authorList>
            <person name="Tran Van P."/>
        </authorList>
    </citation>
    <scope>NUCLEOTIDE SEQUENCE</scope>
</reference>